<gene>
    <name evidence="1" type="ordered locus">DaAHT2_0486</name>
</gene>
<reference evidence="2" key="1">
    <citation type="submission" date="2010-02" db="EMBL/GenBank/DDBJ databases">
        <title>Complete sequence of Desulfurivibrio alkaliphilus AHT2.</title>
        <authorList>
            <consortium name="US DOE Joint Genome Institute"/>
            <person name="Pitluck S."/>
            <person name="Chertkov O."/>
            <person name="Detter J.C."/>
            <person name="Han C."/>
            <person name="Tapia R."/>
            <person name="Larimer F."/>
            <person name="Land M."/>
            <person name="Hauser L."/>
            <person name="Kyrpides N."/>
            <person name="Mikhailova N."/>
            <person name="Sorokin D.Y."/>
            <person name="Muyzer G."/>
            <person name="Woyke T."/>
        </authorList>
    </citation>
    <scope>NUCLEOTIDE SEQUENCE [LARGE SCALE GENOMIC DNA]</scope>
    <source>
        <strain evidence="2">DSM 19089 / UNIQEM U267 / AHT2</strain>
    </source>
</reference>
<dbReference type="AlphaFoldDB" id="D6Z0G3"/>
<keyword evidence="1" id="KW-0378">Hydrolase</keyword>
<dbReference type="Proteomes" id="UP000001508">
    <property type="component" value="Chromosome"/>
</dbReference>
<keyword evidence="1" id="KW-0540">Nuclease</keyword>
<accession>D6Z0G3</accession>
<sequence>MLNSLVDRGFEVLALHHAEAILTHDMPEAVAEIEMVLGQIELPVEELVRGGGGEGQLTQRMRRALAECGWNKHNFEIKKIVDGEEKESISHEIDHIKRFSSGIFALEIEWNNKDPFFDRDLENFKRLHADGVISIGGIITRGASLQNSLRERIARFARDHGISSTDSLSEYYSPTGRQLTNIERAVRTAGSFEEGWARAFVSDKFGKATTHWRKLEDRVRRGVGNPCPLLLIGIPDSILVG</sequence>
<name>D6Z0G3_DESAT</name>
<dbReference type="GO" id="GO:0009036">
    <property type="term" value="F:type II site-specific deoxyribonuclease activity"/>
    <property type="evidence" value="ECO:0007669"/>
    <property type="project" value="InterPro"/>
</dbReference>
<dbReference type="RefSeq" id="WP_013162723.1">
    <property type="nucleotide sequence ID" value="NC_014216.1"/>
</dbReference>
<dbReference type="InterPro" id="IPR015278">
    <property type="entry name" value="BglII-like"/>
</dbReference>
<dbReference type="HOGENOM" id="CLU_080349_0_0_7"/>
<dbReference type="InterPro" id="IPR011335">
    <property type="entry name" value="Restrct_endonuc-II-like"/>
</dbReference>
<evidence type="ECO:0000313" key="1">
    <source>
        <dbReference type="EMBL" id="ADH85192.1"/>
    </source>
</evidence>
<dbReference type="InParanoid" id="D6Z0G3"/>
<dbReference type="Pfam" id="PF09195">
    <property type="entry name" value="Endonuc-BglII"/>
    <property type="match status" value="1"/>
</dbReference>
<dbReference type="REBASE" id="26382">
    <property type="entry name" value="DalAHTORF487P"/>
</dbReference>
<dbReference type="EMBL" id="CP001940">
    <property type="protein sequence ID" value="ADH85192.1"/>
    <property type="molecule type" value="Genomic_DNA"/>
</dbReference>
<protein>
    <submittedName>
        <fullName evidence="1">Restriction endonuclease BglII</fullName>
    </submittedName>
</protein>
<dbReference type="GO" id="GO:0009307">
    <property type="term" value="P:DNA restriction-modification system"/>
    <property type="evidence" value="ECO:0007669"/>
    <property type="project" value="InterPro"/>
</dbReference>
<dbReference type="STRING" id="589865.DaAHT2_0486"/>
<keyword evidence="2" id="KW-1185">Reference proteome</keyword>
<dbReference type="KEGG" id="dak:DaAHT2_0486"/>
<dbReference type="eggNOG" id="ENOG502Z931">
    <property type="taxonomic scope" value="Bacteria"/>
</dbReference>
<dbReference type="SUPFAM" id="SSF52980">
    <property type="entry name" value="Restriction endonuclease-like"/>
    <property type="match status" value="1"/>
</dbReference>
<organism evidence="1 2">
    <name type="scientific">Desulfurivibrio alkaliphilus (strain DSM 19089 / UNIQEM U267 / AHT2)</name>
    <dbReference type="NCBI Taxonomy" id="589865"/>
    <lineage>
        <taxon>Bacteria</taxon>
        <taxon>Pseudomonadati</taxon>
        <taxon>Thermodesulfobacteriota</taxon>
        <taxon>Desulfobulbia</taxon>
        <taxon>Desulfobulbales</taxon>
        <taxon>Desulfobulbaceae</taxon>
        <taxon>Desulfurivibrio</taxon>
    </lineage>
</organism>
<dbReference type="OrthoDB" id="1956808at2"/>
<evidence type="ECO:0000313" key="2">
    <source>
        <dbReference type="Proteomes" id="UP000001508"/>
    </source>
</evidence>
<keyword evidence="1" id="KW-0255">Endonuclease</keyword>
<proteinExistence type="predicted"/>